<name>A0ABQ1T4I1_9GAMM</name>
<sequence>MIEDVPSFLAGISSWLINEGAWFFPLALLVTNFTFKCFVNNRPDKIDFCQCVVALPAEIKVIACSFVFAAAVSSASEPTMAFGLQIVGLVFLIVLGASIGAYNYCEANKATSLEGPVFWYVLLSLGVAYVMLDTSIDFMKHTVS</sequence>
<feature type="transmembrane region" description="Helical" evidence="1">
    <location>
        <begin position="117"/>
        <end position="136"/>
    </location>
</feature>
<keyword evidence="1" id="KW-0812">Transmembrane</keyword>
<evidence type="ECO:0000256" key="1">
    <source>
        <dbReference type="SAM" id="Phobius"/>
    </source>
</evidence>
<organism evidence="2 3">
    <name type="scientific">Shewanella carassii</name>
    <dbReference type="NCBI Taxonomy" id="1987584"/>
    <lineage>
        <taxon>Bacteria</taxon>
        <taxon>Pseudomonadati</taxon>
        <taxon>Pseudomonadota</taxon>
        <taxon>Gammaproteobacteria</taxon>
        <taxon>Alteromonadales</taxon>
        <taxon>Shewanellaceae</taxon>
        <taxon>Shewanella</taxon>
    </lineage>
</organism>
<keyword evidence="3" id="KW-1185">Reference proteome</keyword>
<protein>
    <recommendedName>
        <fullName evidence="4">DoxX family protein</fullName>
    </recommendedName>
</protein>
<dbReference type="EMBL" id="BMKO01000003">
    <property type="protein sequence ID" value="GGE76559.1"/>
    <property type="molecule type" value="Genomic_DNA"/>
</dbReference>
<evidence type="ECO:0008006" key="4">
    <source>
        <dbReference type="Google" id="ProtNLM"/>
    </source>
</evidence>
<feature type="transmembrane region" description="Helical" evidence="1">
    <location>
        <begin position="51"/>
        <end position="72"/>
    </location>
</feature>
<evidence type="ECO:0000313" key="2">
    <source>
        <dbReference type="EMBL" id="GGE76559.1"/>
    </source>
</evidence>
<dbReference type="RefSeq" id="WP_062855275.1">
    <property type="nucleotide sequence ID" value="NZ_BMKO01000003.1"/>
</dbReference>
<feature type="transmembrane region" description="Helical" evidence="1">
    <location>
        <begin position="20"/>
        <end position="39"/>
    </location>
</feature>
<comment type="caution">
    <text evidence="2">The sequence shown here is derived from an EMBL/GenBank/DDBJ whole genome shotgun (WGS) entry which is preliminary data.</text>
</comment>
<accession>A0ABQ1T4I1</accession>
<gene>
    <name evidence="2" type="ORF">GCM10011520_16290</name>
</gene>
<keyword evidence="1" id="KW-1133">Transmembrane helix</keyword>
<dbReference type="Proteomes" id="UP000606498">
    <property type="component" value="Unassembled WGS sequence"/>
</dbReference>
<feature type="transmembrane region" description="Helical" evidence="1">
    <location>
        <begin position="84"/>
        <end position="105"/>
    </location>
</feature>
<evidence type="ECO:0000313" key="3">
    <source>
        <dbReference type="Proteomes" id="UP000606498"/>
    </source>
</evidence>
<reference evidence="3" key="1">
    <citation type="journal article" date="2019" name="Int. J. Syst. Evol. Microbiol.">
        <title>The Global Catalogue of Microorganisms (GCM) 10K type strain sequencing project: providing services to taxonomists for standard genome sequencing and annotation.</title>
        <authorList>
            <consortium name="The Broad Institute Genomics Platform"/>
            <consortium name="The Broad Institute Genome Sequencing Center for Infectious Disease"/>
            <person name="Wu L."/>
            <person name="Ma J."/>
        </authorList>
    </citation>
    <scope>NUCLEOTIDE SEQUENCE [LARGE SCALE GENOMIC DNA]</scope>
    <source>
        <strain evidence="3">CGMCC 1.16033</strain>
    </source>
</reference>
<proteinExistence type="predicted"/>
<keyword evidence="1" id="KW-0472">Membrane</keyword>